<sequence>MAQVVVTTGRNSTDKEESLGRIYASELKTIFVERNNYSIESLKTNYQAESIIVIAKNGPIIYTSAGEYYFHLNMAELRIRNLKNGKPDHMAEAMDLFPGAAILDCTLGLATDAIVTSYCVGKTGKVVGLEISPLIALISKVGLQNHCSDFKELNESLRRIRVENTDYNSGLAKYENRSFDTVYFDPMFRRPINESSNMKPLRVLADNRPITLDAVREAIRVARRRVVIKETQGSNEFNRLGVDTVVGGKYSSVSYGIIRTGG</sequence>
<dbReference type="SUPFAM" id="SSF53335">
    <property type="entry name" value="S-adenosyl-L-methionine-dependent methyltransferases"/>
    <property type="match status" value="1"/>
</dbReference>
<keyword evidence="1" id="KW-0489">Methyltransferase</keyword>
<gene>
    <name evidence="1" type="primary">rsmJ_1</name>
    <name evidence="1" type="ORF">SDC9_06141</name>
</gene>
<organism evidence="1">
    <name type="scientific">bioreactor metagenome</name>
    <dbReference type="NCBI Taxonomy" id="1076179"/>
    <lineage>
        <taxon>unclassified sequences</taxon>
        <taxon>metagenomes</taxon>
        <taxon>ecological metagenomes</taxon>
    </lineage>
</organism>
<proteinExistence type="predicted"/>
<keyword evidence="1" id="KW-0808">Transferase</keyword>
<accession>A0A644T0W4</accession>
<dbReference type="GO" id="GO:0008990">
    <property type="term" value="F:rRNA (guanine-N2-)-methyltransferase activity"/>
    <property type="evidence" value="ECO:0007669"/>
    <property type="project" value="InterPro"/>
</dbReference>
<protein>
    <submittedName>
        <fullName evidence="1">Ribosomal RNA small subunit methyltransferase J</fullName>
        <ecNumber evidence="1">2.1.1.242</ecNumber>
    </submittedName>
</protein>
<dbReference type="Gene3D" id="3.40.50.150">
    <property type="entry name" value="Vaccinia Virus protein VP39"/>
    <property type="match status" value="1"/>
</dbReference>
<name>A0A644T0W4_9ZZZZ</name>
<dbReference type="InterPro" id="IPR029063">
    <property type="entry name" value="SAM-dependent_MTases_sf"/>
</dbReference>
<dbReference type="Pfam" id="PF04445">
    <property type="entry name" value="SAM_MT"/>
    <property type="match status" value="1"/>
</dbReference>
<comment type="caution">
    <text evidence="1">The sequence shown here is derived from an EMBL/GenBank/DDBJ whole genome shotgun (WGS) entry which is preliminary data.</text>
</comment>
<evidence type="ECO:0000313" key="1">
    <source>
        <dbReference type="EMBL" id="MPL60580.1"/>
    </source>
</evidence>
<reference evidence="1" key="1">
    <citation type="submission" date="2019-08" db="EMBL/GenBank/DDBJ databases">
        <authorList>
            <person name="Kucharzyk K."/>
            <person name="Murdoch R.W."/>
            <person name="Higgins S."/>
            <person name="Loffler F."/>
        </authorList>
    </citation>
    <scope>NUCLEOTIDE SEQUENCE</scope>
</reference>
<dbReference type="EMBL" id="VSSQ01000012">
    <property type="protein sequence ID" value="MPL60580.1"/>
    <property type="molecule type" value="Genomic_DNA"/>
</dbReference>
<dbReference type="InterPro" id="IPR007536">
    <property type="entry name" value="16SrRNA_methylTrfase_J"/>
</dbReference>
<dbReference type="PANTHER" id="PTHR36112:SF1">
    <property type="entry name" value="RIBOSOMAL RNA SMALL SUBUNIT METHYLTRANSFERASE J"/>
    <property type="match status" value="1"/>
</dbReference>
<dbReference type="PANTHER" id="PTHR36112">
    <property type="entry name" value="RIBOSOMAL RNA SMALL SUBUNIT METHYLTRANSFERASE J"/>
    <property type="match status" value="1"/>
</dbReference>
<dbReference type="EC" id="2.1.1.242" evidence="1"/>
<dbReference type="AlphaFoldDB" id="A0A644T0W4"/>